<protein>
    <submittedName>
        <fullName evidence="1">Uncharacterized protein</fullName>
    </submittedName>
</protein>
<dbReference type="Proteomes" id="UP000008068">
    <property type="component" value="Unassembled WGS sequence"/>
</dbReference>
<gene>
    <name evidence="1" type="ORF">CAEBREN_13281</name>
</gene>
<accession>G0M8H5</accession>
<proteinExistence type="predicted"/>
<dbReference type="InterPro" id="IPR032675">
    <property type="entry name" value="LRR_dom_sf"/>
</dbReference>
<dbReference type="SUPFAM" id="SSF52047">
    <property type="entry name" value="RNI-like"/>
    <property type="match status" value="1"/>
</dbReference>
<dbReference type="InterPro" id="IPR051341">
    <property type="entry name" value="Zyg-11_UBL_adapter"/>
</dbReference>
<dbReference type="AlphaFoldDB" id="G0M8H5"/>
<dbReference type="STRING" id="135651.G0M8H5"/>
<organism evidence="2">
    <name type="scientific">Caenorhabditis brenneri</name>
    <name type="common">Nematode worm</name>
    <dbReference type="NCBI Taxonomy" id="135651"/>
    <lineage>
        <taxon>Eukaryota</taxon>
        <taxon>Metazoa</taxon>
        <taxon>Ecdysozoa</taxon>
        <taxon>Nematoda</taxon>
        <taxon>Chromadorea</taxon>
        <taxon>Rhabditida</taxon>
        <taxon>Rhabditina</taxon>
        <taxon>Rhabditomorpha</taxon>
        <taxon>Rhabditoidea</taxon>
        <taxon>Rhabditidae</taxon>
        <taxon>Peloderinae</taxon>
        <taxon>Caenorhabditis</taxon>
    </lineage>
</organism>
<dbReference type="GO" id="GO:0031462">
    <property type="term" value="C:Cul2-RING ubiquitin ligase complex"/>
    <property type="evidence" value="ECO:0007669"/>
    <property type="project" value="TreeGrafter"/>
</dbReference>
<name>G0M8H5_CAEBE</name>
<dbReference type="Gene3D" id="3.80.10.10">
    <property type="entry name" value="Ribonuclease Inhibitor"/>
    <property type="match status" value="1"/>
</dbReference>
<dbReference type="SUPFAM" id="SSF48371">
    <property type="entry name" value="ARM repeat"/>
    <property type="match status" value="1"/>
</dbReference>
<sequence length="749" mass="88369">MDEEMTDCFWRSYIHTIETYDPTGSWPKNKENMTYAILEAFMSAFPWNEDIRDQYSGRTNPVVISETEPFEEFTLNRKNFSGQVMKVLFSQSIYKLKLTGLAAYDWLHGKEECFCEPDWVYGYESDYEDLFTCECCCEYSEKKTREKNRCGNCEWILRNEEYGDDFVDLDKTMKRLLNPQSCQQLRELLIMGEKLIFGRSWIRQLAVLLPSLTSLDVGQCTVTTSVFRDLCEGFPNLVRLSICGTSVAHLEGISQLKDLEELNLSDLEFRKADYIAELSLLPKLRVLDISGRKLRQSKTFEMYMDCGIILPELCFLDASNNVLCTLDIENIARTHQKLKHISLIGTALQNYVFIETSSKNLKFLTTGDMSCWKKSFEFYNHPLIVERISYILDRIDELPFNNGEEQNEFDFEKYFETMLDIYENGEGTKCSREYIIRCIYKLCCNNRSQLFSADNKQSLIDLLKSTIKNSRFDEVKSIAWKLFDEMMTEHPNQDVIDFLCREGFDFLQNRYNWSEDALKHILRFLSKFVCSVSTKVENPYHHNNESLNDLLSYFSREYEEICSYVYMARFVLVLNRKNEENREEINEIVFSNVVSCVLELDEPNIALYKDILSIFEEFMDELSSEFLGKLFASNSSLLFTRFLKPKNEHYGLRRTAINVMLTIYAHTEGLRYKDLQYYQNSQEEHVNYIMMTLENKKKELRRANDPKDFWSIIVSTVRLPVMIQWSKWILTFHVYTHKEYRSENPESLD</sequence>
<dbReference type="eggNOG" id="KOG3665">
    <property type="taxonomic scope" value="Eukaryota"/>
</dbReference>
<dbReference type="InterPro" id="IPR016024">
    <property type="entry name" value="ARM-type_fold"/>
</dbReference>
<dbReference type="PANTHER" id="PTHR12904">
    <property type="match status" value="1"/>
</dbReference>
<keyword evidence="2" id="KW-1185">Reference proteome</keyword>
<dbReference type="HOGENOM" id="CLU_371418_0_0_1"/>
<evidence type="ECO:0000313" key="2">
    <source>
        <dbReference type="Proteomes" id="UP000008068"/>
    </source>
</evidence>
<dbReference type="EMBL" id="GL379786">
    <property type="protein sequence ID" value="EGT30431.1"/>
    <property type="molecule type" value="Genomic_DNA"/>
</dbReference>
<dbReference type="PANTHER" id="PTHR12904:SF28">
    <property type="entry name" value="ATP SYNTHASE SUBUNIT ALPHA-RELATED"/>
    <property type="match status" value="1"/>
</dbReference>
<dbReference type="InParanoid" id="G0M8H5"/>
<dbReference type="OrthoDB" id="433501at2759"/>
<reference evidence="2" key="1">
    <citation type="submission" date="2011-07" db="EMBL/GenBank/DDBJ databases">
        <authorList>
            <consortium name="Caenorhabditis brenneri Sequencing and Analysis Consortium"/>
            <person name="Wilson R.K."/>
        </authorList>
    </citation>
    <scope>NUCLEOTIDE SEQUENCE [LARGE SCALE GENOMIC DNA]</scope>
    <source>
        <strain evidence="2">PB2801</strain>
    </source>
</reference>
<evidence type="ECO:0000313" key="1">
    <source>
        <dbReference type="EMBL" id="EGT30431.1"/>
    </source>
</evidence>